<feature type="region of interest" description="Disordered" evidence="1">
    <location>
        <begin position="127"/>
        <end position="146"/>
    </location>
</feature>
<evidence type="ECO:0000256" key="1">
    <source>
        <dbReference type="SAM" id="MobiDB-lite"/>
    </source>
</evidence>
<dbReference type="InterPro" id="IPR041160">
    <property type="entry name" value="LD_cluster2"/>
</dbReference>
<proteinExistence type="predicted"/>
<dbReference type="AlphaFoldDB" id="A0A450TEZ9"/>
<evidence type="ECO:0000313" key="2">
    <source>
        <dbReference type="EMBL" id="VFJ65689.1"/>
    </source>
</evidence>
<accession>A0A450TEZ9</accession>
<sequence length="309" mass="34654">MTTKKTPRKGFLPPDALTDVRLGFSVSESTDLARLGLTEDHYRIAIGEIARCVLTSNGQFTYGGHLDPEGYTVFLMGELERYHRGDRPFHICLAWPEHRRYSLSYLREQEKLLRLRGDITCLDVEGNPMDDSAMDRTEEPVPEPDSAIRKQGLTSLRRYMAKNTEGRIFIGGKRTGFSGDLPGLVEEAVFALEADQPIYLAGGYGGVTLDMVRALGIDDCDWFPEFSDEAAPDPRWSDGLERLARIREERGGELPDNGLNDLENRQLAATHRPSEIAALISLGLGRRFGDEKNGQRLKFPRKLSGIPMR</sequence>
<reference evidence="2" key="1">
    <citation type="submission" date="2019-02" db="EMBL/GenBank/DDBJ databases">
        <authorList>
            <person name="Gruber-Vodicka R. H."/>
            <person name="Seah K. B. B."/>
        </authorList>
    </citation>
    <scope>NUCLEOTIDE SEQUENCE</scope>
    <source>
        <strain evidence="2">BECK_DK47</strain>
    </source>
</reference>
<dbReference type="EMBL" id="CAADEX010000153">
    <property type="protein sequence ID" value="VFJ65689.1"/>
    <property type="molecule type" value="Genomic_DNA"/>
</dbReference>
<organism evidence="2">
    <name type="scientific">Candidatus Kentrum sp. DK</name>
    <dbReference type="NCBI Taxonomy" id="2126562"/>
    <lineage>
        <taxon>Bacteria</taxon>
        <taxon>Pseudomonadati</taxon>
        <taxon>Pseudomonadota</taxon>
        <taxon>Gammaproteobacteria</taxon>
        <taxon>Candidatus Kentrum</taxon>
    </lineage>
</organism>
<name>A0A450TEZ9_9GAMM</name>
<dbReference type="Pfam" id="PF18163">
    <property type="entry name" value="LD_cluster2"/>
    <property type="match status" value="1"/>
</dbReference>
<gene>
    <name evidence="2" type="ORF">BECKDK2373B_GA0170837_11535</name>
</gene>
<protein>
    <submittedName>
        <fullName evidence="2">Uncharacterized protein</fullName>
    </submittedName>
</protein>